<dbReference type="Gene3D" id="2.60.120.10">
    <property type="entry name" value="Jelly Rolls"/>
    <property type="match status" value="1"/>
</dbReference>
<reference evidence="2 3" key="1">
    <citation type="submission" date="2021-04" db="EMBL/GenBank/DDBJ databases">
        <title>Chitinophaga sp. nov., isolated from the rhizosphere soil.</title>
        <authorList>
            <person name="He S."/>
        </authorList>
    </citation>
    <scope>NUCLEOTIDE SEQUENCE [LARGE SCALE GENOMIC DNA]</scope>
    <source>
        <strain evidence="2 3">2R12</strain>
    </source>
</reference>
<protein>
    <submittedName>
        <fullName evidence="2">Crp/Fnr family transcriptional regulator</fullName>
    </submittedName>
</protein>
<feature type="domain" description="Cyclic nucleotide-binding" evidence="1">
    <location>
        <begin position="10"/>
        <end position="121"/>
    </location>
</feature>
<comment type="caution">
    <text evidence="2">The sequence shown here is derived from an EMBL/GenBank/DDBJ whole genome shotgun (WGS) entry which is preliminary data.</text>
</comment>
<dbReference type="EMBL" id="JAGTXB010000025">
    <property type="protein sequence ID" value="MBS0031851.1"/>
    <property type="molecule type" value="Genomic_DNA"/>
</dbReference>
<dbReference type="InterPro" id="IPR014710">
    <property type="entry name" value="RmlC-like_jellyroll"/>
</dbReference>
<accession>A0ABS5J9Q7</accession>
<evidence type="ECO:0000259" key="1">
    <source>
        <dbReference type="PROSITE" id="PS50042"/>
    </source>
</evidence>
<proteinExistence type="predicted"/>
<dbReference type="Pfam" id="PF00027">
    <property type="entry name" value="cNMP_binding"/>
    <property type="match status" value="1"/>
</dbReference>
<organism evidence="2 3">
    <name type="scientific">Chitinophaga hostae</name>
    <dbReference type="NCBI Taxonomy" id="2831022"/>
    <lineage>
        <taxon>Bacteria</taxon>
        <taxon>Pseudomonadati</taxon>
        <taxon>Bacteroidota</taxon>
        <taxon>Chitinophagia</taxon>
        <taxon>Chitinophagales</taxon>
        <taxon>Chitinophagaceae</taxon>
        <taxon>Chitinophaga</taxon>
    </lineage>
</organism>
<dbReference type="PROSITE" id="PS50042">
    <property type="entry name" value="CNMP_BINDING_3"/>
    <property type="match status" value="1"/>
</dbReference>
<evidence type="ECO:0000313" key="3">
    <source>
        <dbReference type="Proteomes" id="UP000676386"/>
    </source>
</evidence>
<keyword evidence="3" id="KW-1185">Reference proteome</keyword>
<dbReference type="RefSeq" id="WP_211977010.1">
    <property type="nucleotide sequence ID" value="NZ_CBFHAM010000012.1"/>
</dbReference>
<gene>
    <name evidence="2" type="ORF">KE626_31250</name>
</gene>
<sequence>MKIITDFISRYTTLNEDDAEFLTSFLTSKKYKANEVILKSGNIAAAMYFVISGSARSYFVNSQGQEYTWTFNFNDPDALFENSIIIDHHSFINQTPSALTVEVIKDMEAVELRHENFLTMLAASAKMHEIVKIFTEKGFYYTSERAFSLFTKSAKERYLQLLKEEPYLLNKFSHYHIASYLGIAPQSLSRLRKELTDTR</sequence>
<dbReference type="InterPro" id="IPR000595">
    <property type="entry name" value="cNMP-bd_dom"/>
</dbReference>
<dbReference type="CDD" id="cd00038">
    <property type="entry name" value="CAP_ED"/>
    <property type="match status" value="1"/>
</dbReference>
<dbReference type="Proteomes" id="UP000676386">
    <property type="component" value="Unassembled WGS sequence"/>
</dbReference>
<dbReference type="SUPFAM" id="SSF51206">
    <property type="entry name" value="cAMP-binding domain-like"/>
    <property type="match status" value="1"/>
</dbReference>
<name>A0ABS5J9Q7_9BACT</name>
<dbReference type="InterPro" id="IPR018490">
    <property type="entry name" value="cNMP-bd_dom_sf"/>
</dbReference>
<evidence type="ECO:0000313" key="2">
    <source>
        <dbReference type="EMBL" id="MBS0031851.1"/>
    </source>
</evidence>